<feature type="domain" description="Glycosyltransferase 2-like" evidence="4">
    <location>
        <begin position="330"/>
        <end position="506"/>
    </location>
</feature>
<proteinExistence type="inferred from homology"/>
<dbReference type="PANTHER" id="PTHR43179">
    <property type="entry name" value="RHAMNOSYLTRANSFERASE WBBL"/>
    <property type="match status" value="1"/>
</dbReference>
<evidence type="ECO:0000256" key="2">
    <source>
        <dbReference type="ARBA" id="ARBA00022676"/>
    </source>
</evidence>
<sequence>MTRRVPHTAPDNVPEVEVSAAMRQAWRHAAGGRHGQAVAWMARAGRMASGDRAVRFAQAAVLLGAGQAAQAAHAVEQVMAAQEFRAGLKLLVLALCGAGAWSRAAAALERFFIRYGFDPDLCRAAALVCQRTGRPGWCAPAPDGVLHWGGLPAGEVPDMALDGQPCALPPGGSAVLPPYWRHVREIRVRHAGTVLLGGRPAPVALGATLGAMWPDDHGLAGWALLPARPDHRPELHLIDARGRRSLTLGRGRVGRHDSAAGPGLPVWTFHVPWQALAAGGSVRVVRPDGQDVTGSPLPIGLPAARPVFPAMRGHGAAPVRVPAAAPRCRVVIPVYADRASTLACIDSVLASLDAPARYATDIMVVDDATPDPDLASALDDLAAGGRIHLRRHARNQGYPAAICTALADARSDDVVLLNSDTLVAPGWLEEMRHVAYARADTGTVSPLSNDATILTWPDPAHPAPLVGGPAAVRRLMAAARRANGGQDVEIPTAHGFCMFIRHDCLRQTGTFRPELFGRGYGEENDFCMRARLGGWRHRAAVGVFVGHVGGVSFGGARADLLRRNIWILNRLFPGYDALVAAHIAADPLRAARHRLSVLVWCRGVVAAGLVGAVLLVSHGEGGGVARVVRARARHWLAAGRLPVVLDPAPDGFVLRDGRPEAGWPDLHFAWPAHEPALVALLRGLGVAQIEIHHQLGHDTRARALCRVLALPYDYYVHDYAGLCPRVTLVGPAGRYCGEPDGAGCAACVAVLGSVVGERDVTRLRRETARELAGARRVIVPSAEVALRLGRYFPHVTPHVHALEDDGPTQSLPQFAARDATPAATDLPPRNERCRVVIVGGIGVEKGHAIVLAAARDARARDLPLEFVVVGHTADDAALMETGRVFVTGHYDEADGLALVRGCAGDVGFMPALWPETWCFTLTLLWRAGLRAVAFDIGTVAQRIRATGRGACVPLGLPVHQLNTFLLSYARAGYDVSRPVCS</sequence>
<dbReference type="InterPro" id="IPR001173">
    <property type="entry name" value="Glyco_trans_2-like"/>
</dbReference>
<dbReference type="KEGG" id="kna:B0W47_08365"/>
<evidence type="ECO:0000259" key="4">
    <source>
        <dbReference type="Pfam" id="PF00535"/>
    </source>
</evidence>
<accession>A0A9N7H2P5</accession>
<dbReference type="SUPFAM" id="SSF53448">
    <property type="entry name" value="Nucleotide-diphospho-sugar transferases"/>
    <property type="match status" value="1"/>
</dbReference>
<evidence type="ECO:0000313" key="5">
    <source>
        <dbReference type="EMBL" id="AQU88967.1"/>
    </source>
</evidence>
<reference evidence="6" key="1">
    <citation type="submission" date="2017-02" db="EMBL/GenBank/DDBJ databases">
        <title>zhang.</title>
        <authorList>
            <person name="Zhang H."/>
        </authorList>
    </citation>
    <scope>NUCLEOTIDE SEQUENCE [LARGE SCALE GENOMIC DNA]</scope>
    <source>
        <strain evidence="6">RZS01</strain>
    </source>
</reference>
<dbReference type="SUPFAM" id="SSF53756">
    <property type="entry name" value="UDP-Glycosyltransferase/glycogen phosphorylase"/>
    <property type="match status" value="1"/>
</dbReference>
<dbReference type="Pfam" id="PF00535">
    <property type="entry name" value="Glycos_transf_2"/>
    <property type="match status" value="1"/>
</dbReference>
<dbReference type="Gene3D" id="3.90.550.10">
    <property type="entry name" value="Spore Coat Polysaccharide Biosynthesis Protein SpsA, Chain A"/>
    <property type="match status" value="1"/>
</dbReference>
<gene>
    <name evidence="5" type="ORF">B0W47_08365</name>
</gene>
<comment type="similarity">
    <text evidence="1">Belongs to the glycosyltransferase 2 family.</text>
</comment>
<keyword evidence="3 5" id="KW-0808">Transferase</keyword>
<evidence type="ECO:0000256" key="3">
    <source>
        <dbReference type="ARBA" id="ARBA00022679"/>
    </source>
</evidence>
<organism evidence="5 6">
    <name type="scientific">Komagataeibacter nataicola</name>
    <dbReference type="NCBI Taxonomy" id="265960"/>
    <lineage>
        <taxon>Bacteria</taxon>
        <taxon>Pseudomonadati</taxon>
        <taxon>Pseudomonadota</taxon>
        <taxon>Alphaproteobacteria</taxon>
        <taxon>Acetobacterales</taxon>
        <taxon>Acetobacteraceae</taxon>
        <taxon>Komagataeibacter</taxon>
    </lineage>
</organism>
<dbReference type="InterPro" id="IPR029044">
    <property type="entry name" value="Nucleotide-diphossugar_trans"/>
</dbReference>
<dbReference type="Gene3D" id="3.40.50.2000">
    <property type="entry name" value="Glycogen Phosphorylase B"/>
    <property type="match status" value="1"/>
</dbReference>
<name>A0A9N7H2P5_9PROT</name>
<protein>
    <submittedName>
        <fullName evidence="5">Glycosyl transferase</fullName>
    </submittedName>
</protein>
<dbReference type="GO" id="GO:0016757">
    <property type="term" value="F:glycosyltransferase activity"/>
    <property type="evidence" value="ECO:0007669"/>
    <property type="project" value="UniProtKB-KW"/>
</dbReference>
<dbReference type="AlphaFoldDB" id="A0A9N7H2P5"/>
<dbReference type="RefSeq" id="WP_249034019.1">
    <property type="nucleotide sequence ID" value="NZ_CP118675.1"/>
</dbReference>
<evidence type="ECO:0000313" key="6">
    <source>
        <dbReference type="Proteomes" id="UP000189683"/>
    </source>
</evidence>
<evidence type="ECO:0000256" key="1">
    <source>
        <dbReference type="ARBA" id="ARBA00006739"/>
    </source>
</evidence>
<dbReference type="PANTHER" id="PTHR43179:SF12">
    <property type="entry name" value="GALACTOFURANOSYLTRANSFERASE GLFT2"/>
    <property type="match status" value="1"/>
</dbReference>
<keyword evidence="2" id="KW-0328">Glycosyltransferase</keyword>
<dbReference type="Proteomes" id="UP000189683">
    <property type="component" value="Chromosome"/>
</dbReference>
<dbReference type="EMBL" id="CP019875">
    <property type="protein sequence ID" value="AQU88967.1"/>
    <property type="molecule type" value="Genomic_DNA"/>
</dbReference>